<dbReference type="Pfam" id="PF01060">
    <property type="entry name" value="TTR-52"/>
    <property type="match status" value="1"/>
</dbReference>
<evidence type="ECO:0000313" key="7">
    <source>
        <dbReference type="WBParaSite" id="Pan_g9296.t1"/>
    </source>
</evidence>
<dbReference type="PANTHER" id="PTHR21700">
    <property type="entry name" value="TRANSTHYRETIN-LIKE FAMILY PROTEIN-RELATED"/>
    <property type="match status" value="1"/>
</dbReference>
<name>A0A7E4WBJ6_PANRE</name>
<dbReference type="GO" id="GO:0009986">
    <property type="term" value="C:cell surface"/>
    <property type="evidence" value="ECO:0007669"/>
    <property type="project" value="InterPro"/>
</dbReference>
<dbReference type="Gene3D" id="2.60.40.3330">
    <property type="match status" value="1"/>
</dbReference>
<dbReference type="InterPro" id="IPR038479">
    <property type="entry name" value="Transthyretin-like_sf"/>
</dbReference>
<feature type="signal peptide" evidence="5">
    <location>
        <begin position="1"/>
        <end position="25"/>
    </location>
</feature>
<feature type="chain" id="PRO_5028843928" evidence="5">
    <location>
        <begin position="26"/>
        <end position="150"/>
    </location>
</feature>
<proteinExistence type="inferred from homology"/>
<keyword evidence="3" id="KW-0964">Secreted</keyword>
<dbReference type="Proteomes" id="UP000492821">
    <property type="component" value="Unassembled WGS sequence"/>
</dbReference>
<reference evidence="6" key="1">
    <citation type="journal article" date="2013" name="Genetics">
        <title>The draft genome and transcriptome of Panagrellus redivivus are shaped by the harsh demands of a free-living lifestyle.</title>
        <authorList>
            <person name="Srinivasan J."/>
            <person name="Dillman A.R."/>
            <person name="Macchietto M.G."/>
            <person name="Heikkinen L."/>
            <person name="Lakso M."/>
            <person name="Fracchia K.M."/>
            <person name="Antoshechkin I."/>
            <person name="Mortazavi A."/>
            <person name="Wong G."/>
            <person name="Sternberg P.W."/>
        </authorList>
    </citation>
    <scope>NUCLEOTIDE SEQUENCE [LARGE SCALE GENOMIC DNA]</scope>
    <source>
        <strain evidence="6">MT8872</strain>
    </source>
</reference>
<keyword evidence="6" id="KW-1185">Reference proteome</keyword>
<keyword evidence="4 5" id="KW-0732">Signal</keyword>
<organism evidence="6 7">
    <name type="scientific">Panagrellus redivivus</name>
    <name type="common">Microworm</name>
    <dbReference type="NCBI Taxonomy" id="6233"/>
    <lineage>
        <taxon>Eukaryota</taxon>
        <taxon>Metazoa</taxon>
        <taxon>Ecdysozoa</taxon>
        <taxon>Nematoda</taxon>
        <taxon>Chromadorea</taxon>
        <taxon>Rhabditida</taxon>
        <taxon>Tylenchina</taxon>
        <taxon>Panagrolaimomorpha</taxon>
        <taxon>Panagrolaimoidea</taxon>
        <taxon>Panagrolaimidae</taxon>
        <taxon>Panagrellus</taxon>
    </lineage>
</organism>
<reference evidence="7" key="2">
    <citation type="submission" date="2020-10" db="UniProtKB">
        <authorList>
            <consortium name="WormBaseParasite"/>
        </authorList>
    </citation>
    <scope>IDENTIFICATION</scope>
</reference>
<dbReference type="WBParaSite" id="Pan_g9296.t1">
    <property type="protein sequence ID" value="Pan_g9296.t1"/>
    <property type="gene ID" value="Pan_g9296"/>
</dbReference>
<evidence type="ECO:0000256" key="2">
    <source>
        <dbReference type="ARBA" id="ARBA00010112"/>
    </source>
</evidence>
<protein>
    <submittedName>
        <fullName evidence="7">Transthyretin-like family protein</fullName>
    </submittedName>
</protein>
<accession>A0A7E4WBJ6</accession>
<evidence type="ECO:0000313" key="6">
    <source>
        <dbReference type="Proteomes" id="UP000492821"/>
    </source>
</evidence>
<sequence length="150" mass="16360">MKTSVTTLLVAFGIICAIGILPAEAMRKQGVAVKGKLVCGNQPAAANSTKVRIVDIDTGPDPDDTLDEKFVSADGTFTLNGYTRELTNIDPVLYIWHDCQDADTPCLRKVKLIIPQKFIIGAEPTADQWVDFGTINLESTFAEEKRECIS</sequence>
<evidence type="ECO:0000256" key="3">
    <source>
        <dbReference type="ARBA" id="ARBA00022525"/>
    </source>
</evidence>
<dbReference type="GO" id="GO:0005576">
    <property type="term" value="C:extracellular region"/>
    <property type="evidence" value="ECO:0007669"/>
    <property type="project" value="UniProtKB-SubCell"/>
</dbReference>
<evidence type="ECO:0000256" key="1">
    <source>
        <dbReference type="ARBA" id="ARBA00004613"/>
    </source>
</evidence>
<dbReference type="AlphaFoldDB" id="A0A7E4WBJ6"/>
<comment type="subcellular location">
    <subcellularLocation>
        <location evidence="1">Secreted</location>
    </subcellularLocation>
</comment>
<dbReference type="InterPro" id="IPR001534">
    <property type="entry name" value="Transthyretin-like"/>
</dbReference>
<comment type="similarity">
    <text evidence="2">Belongs to the nematode transthyretin-like family.</text>
</comment>
<evidence type="ECO:0000256" key="5">
    <source>
        <dbReference type="SAM" id="SignalP"/>
    </source>
</evidence>
<dbReference type="PANTHER" id="PTHR21700:SF6">
    <property type="entry name" value="TRANSTHYRETIN-LIKE FAMILY PROTEIN"/>
    <property type="match status" value="1"/>
</dbReference>
<evidence type="ECO:0000256" key="4">
    <source>
        <dbReference type="ARBA" id="ARBA00022729"/>
    </source>
</evidence>